<comment type="caution">
    <text evidence="1">The sequence shown here is derived from an EMBL/GenBank/DDBJ whole genome shotgun (WGS) entry which is preliminary data.</text>
</comment>
<reference evidence="1" key="1">
    <citation type="journal article" date="2020" name="Stud. Mycol.">
        <title>101 Dothideomycetes genomes: a test case for predicting lifestyles and emergence of pathogens.</title>
        <authorList>
            <person name="Haridas S."/>
            <person name="Albert R."/>
            <person name="Binder M."/>
            <person name="Bloem J."/>
            <person name="Labutti K."/>
            <person name="Salamov A."/>
            <person name="Andreopoulos B."/>
            <person name="Baker S."/>
            <person name="Barry K."/>
            <person name="Bills G."/>
            <person name="Bluhm B."/>
            <person name="Cannon C."/>
            <person name="Castanera R."/>
            <person name="Culley D."/>
            <person name="Daum C."/>
            <person name="Ezra D."/>
            <person name="Gonzalez J."/>
            <person name="Henrissat B."/>
            <person name="Kuo A."/>
            <person name="Liang C."/>
            <person name="Lipzen A."/>
            <person name="Lutzoni F."/>
            <person name="Magnuson J."/>
            <person name="Mondo S."/>
            <person name="Nolan M."/>
            <person name="Ohm R."/>
            <person name="Pangilinan J."/>
            <person name="Park H.-J."/>
            <person name="Ramirez L."/>
            <person name="Alfaro M."/>
            <person name="Sun H."/>
            <person name="Tritt A."/>
            <person name="Yoshinaga Y."/>
            <person name="Zwiers L.-H."/>
            <person name="Turgeon B."/>
            <person name="Goodwin S."/>
            <person name="Spatafora J."/>
            <person name="Crous P."/>
            <person name="Grigoriev I."/>
        </authorList>
    </citation>
    <scope>NUCLEOTIDE SEQUENCE</scope>
    <source>
        <strain evidence="1">ATCC 200398</strain>
    </source>
</reference>
<keyword evidence="2" id="KW-1185">Reference proteome</keyword>
<organism evidence="1 2">
    <name type="scientific">Lindgomyces ingoldianus</name>
    <dbReference type="NCBI Taxonomy" id="673940"/>
    <lineage>
        <taxon>Eukaryota</taxon>
        <taxon>Fungi</taxon>
        <taxon>Dikarya</taxon>
        <taxon>Ascomycota</taxon>
        <taxon>Pezizomycotina</taxon>
        <taxon>Dothideomycetes</taxon>
        <taxon>Pleosporomycetidae</taxon>
        <taxon>Pleosporales</taxon>
        <taxon>Lindgomycetaceae</taxon>
        <taxon>Lindgomyces</taxon>
    </lineage>
</organism>
<name>A0ACB6QKJ5_9PLEO</name>
<proteinExistence type="predicted"/>
<sequence>MPSSTELARRLQRLQDQYRQASAGYQNVFAQHQTAHNQVTTARRNLEAEERVGQSQARARIRQKLLQQLQQAEVNERSLRSQVQRANATLRRREGDLQEEIRYIEETATLQRRPIPRELAEMISAYNYRGRYQNDPDA</sequence>
<accession>A0ACB6QKJ5</accession>
<evidence type="ECO:0000313" key="2">
    <source>
        <dbReference type="Proteomes" id="UP000799755"/>
    </source>
</evidence>
<protein>
    <submittedName>
        <fullName evidence="1">Uncharacterized protein</fullName>
    </submittedName>
</protein>
<gene>
    <name evidence="1" type="ORF">BDR25DRAFT_305533</name>
</gene>
<evidence type="ECO:0000313" key="1">
    <source>
        <dbReference type="EMBL" id="KAF2467484.1"/>
    </source>
</evidence>
<dbReference type="EMBL" id="MU003520">
    <property type="protein sequence ID" value="KAF2467484.1"/>
    <property type="molecule type" value="Genomic_DNA"/>
</dbReference>
<dbReference type="Proteomes" id="UP000799755">
    <property type="component" value="Unassembled WGS sequence"/>
</dbReference>